<organism evidence="10 11">
    <name type="scientific">Prorocentrum cordatum</name>
    <dbReference type="NCBI Taxonomy" id="2364126"/>
    <lineage>
        <taxon>Eukaryota</taxon>
        <taxon>Sar</taxon>
        <taxon>Alveolata</taxon>
        <taxon>Dinophyceae</taxon>
        <taxon>Prorocentrales</taxon>
        <taxon>Prorocentraceae</taxon>
        <taxon>Prorocentrum</taxon>
    </lineage>
</organism>
<feature type="transmembrane region" description="Helical" evidence="7">
    <location>
        <begin position="176"/>
        <end position="195"/>
    </location>
</feature>
<feature type="domain" description="Ferric oxidoreductase" evidence="8">
    <location>
        <begin position="519"/>
        <end position="653"/>
    </location>
</feature>
<feature type="transmembrane region" description="Helical" evidence="7">
    <location>
        <begin position="614"/>
        <end position="634"/>
    </location>
</feature>
<sequence>MAPRAPARGRAGPAGGGLLAATAALAARPARAALAGAGGGRGAAAPAVFAGGPQDVLSAEQEELLRGAQRRARLAETGELCHADDVSSVLLLQSAPAVLLNLSSTRAREDYHYAETVAEFFGAMFVILKKRKRHEHKVWEFRVERVRGGAGSAAREPPGSRQGAWKPRAAGDVNSAILYIVLGAVFCLALGIAGWETFLQMDYVTGKTSDGIAGSAGFGQIHVVGFAAALYLGPAVGALALTATGLLLSQPSAAVSEGAKVGWLSMLAAGSCAAAGVGAQMAWPVLSCGILWCTGVTADLGTVLVGIGLWIFWLSAGFAVLFGAVLVKRVLAGGAPAAGPRVGQAPSGGGPPVLERAAQRQRASRLAAALGLALVVIPFLWVLSALLPNAFMSWNRTAVASSMVDAAADAEDSTSWLQTGLIRLSGHYTLKAYPDTTLFYGFLEVLALGAAASAACPPLEALLGGRRHPRSLSLGEKLALALFAVMLVLWFIYWLQSHVYHEAKSTIDPVWLERLARTFGLTAVLFMALNLLPACKNSLWHEAFGISWERGLWTHRWLGGAAVFFMTLHILTMFCRYIQLGSFPYDAIHLHQFYPINYDGVIVAGLPNYDNWTISTQMLVAYPALFVFGVLPLFRNRDWEIFKYTHFFFLVLVPSTLIHAESSWYFLVGGIAFYLVDAAARFVGVASPTAVLSAKTYEAEGGVVELQISKAHPYLGAFAWVNVPAVSTWEWHPFSLASSPYDGVSKIPLNMGSGTFTDRLYRLVRDGGASALTVQLDGAYGPMFDPADHAACLLVGGGIGITQVHSTLRTLAQMAQRSELPASLRLVRLVWIGRSAELFRVLDDSIGQCLQAGGGRAQSAERRAPGRLDTRAPGDPTVYFFSTGKSDERAPRPDVTVPARAAARDRTRPEPGDGSRHGREATDTCSAGRHGSGQVRGCSSGRPGGVRRPHGTVFGLAGSEVAQFAREARGRLVGSQATTPLEPLGRQVSCGPRAEKAQTVIVFDWDDTLFPTTYVKDDLGLSIMQRLQDQRLRPPKMARVQAALAKAARAVEHILQLAGRRGKVVIVTLAKRPWVTDCCESFYPGIAELIEELDVQIVYAQEGTQIEHDKLNMLADDQLETFWAQTKGKAISKALREFYSQYEGQSWKNIISLGGSHFERYGTMAATMQYAVARGLVGEEGALSTGAPTAAGACLASVGSMGSQLSVSSAKRQEHAWRGRRMSWEGAVGGQKVKVQTKTVKMLVEPTVKELIVEMSMLRRWLPLMVGLDNGFDVDLNSLDDEAEIAEIENTLRGREC</sequence>
<feature type="compositionally biased region" description="Basic and acidic residues" evidence="6">
    <location>
        <begin position="902"/>
        <end position="922"/>
    </location>
</feature>
<dbReference type="PANTHER" id="PTHR11972:SF69">
    <property type="entry name" value="FERRIC REDUCTION OXIDASE 6-RELATED"/>
    <property type="match status" value="1"/>
</dbReference>
<dbReference type="Gene3D" id="3.40.50.80">
    <property type="entry name" value="Nucleotide-binding domain of ferredoxin-NADP reductase (FNR) module"/>
    <property type="match status" value="1"/>
</dbReference>
<proteinExistence type="predicted"/>
<evidence type="ECO:0008006" key="12">
    <source>
        <dbReference type="Google" id="ProtNLM"/>
    </source>
</evidence>
<dbReference type="InterPro" id="IPR050369">
    <property type="entry name" value="RBOH/FRE"/>
</dbReference>
<dbReference type="Pfam" id="PF08022">
    <property type="entry name" value="FAD_binding_8"/>
    <property type="match status" value="1"/>
</dbReference>
<feature type="region of interest" description="Disordered" evidence="6">
    <location>
        <begin position="853"/>
        <end position="947"/>
    </location>
</feature>
<dbReference type="CDD" id="cd06186">
    <property type="entry name" value="NOX_Duox_like_FAD_NADP"/>
    <property type="match status" value="1"/>
</dbReference>
<dbReference type="InterPro" id="IPR039261">
    <property type="entry name" value="FNR_nucleotide-bd"/>
</dbReference>
<evidence type="ECO:0000259" key="9">
    <source>
        <dbReference type="Pfam" id="PF08022"/>
    </source>
</evidence>
<feature type="transmembrane region" description="Helical" evidence="7">
    <location>
        <begin position="478"/>
        <end position="495"/>
    </location>
</feature>
<feature type="transmembrane region" description="Helical" evidence="7">
    <location>
        <begin position="556"/>
        <end position="579"/>
    </location>
</feature>
<feature type="transmembrane region" description="Helical" evidence="7">
    <location>
        <begin position="261"/>
        <end position="283"/>
    </location>
</feature>
<evidence type="ECO:0000256" key="3">
    <source>
        <dbReference type="ARBA" id="ARBA00022989"/>
    </source>
</evidence>
<keyword evidence="4" id="KW-0560">Oxidoreductase</keyword>
<accession>A0ABN9V571</accession>
<evidence type="ECO:0000256" key="5">
    <source>
        <dbReference type="ARBA" id="ARBA00023136"/>
    </source>
</evidence>
<evidence type="ECO:0000313" key="11">
    <source>
        <dbReference type="Proteomes" id="UP001189429"/>
    </source>
</evidence>
<comment type="subcellular location">
    <subcellularLocation>
        <location evidence="1">Membrane</location>
        <topology evidence="1">Multi-pass membrane protein</topology>
    </subcellularLocation>
</comment>
<evidence type="ECO:0000256" key="7">
    <source>
        <dbReference type="SAM" id="Phobius"/>
    </source>
</evidence>
<keyword evidence="5 7" id="KW-0472">Membrane</keyword>
<feature type="transmembrane region" description="Helical" evidence="7">
    <location>
        <begin position="228"/>
        <end position="249"/>
    </location>
</feature>
<dbReference type="Pfam" id="PF01794">
    <property type="entry name" value="Ferric_reduct"/>
    <property type="match status" value="1"/>
</dbReference>
<feature type="transmembrane region" description="Helical" evidence="7">
    <location>
        <begin position="641"/>
        <end position="658"/>
    </location>
</feature>
<keyword evidence="11" id="KW-1185">Reference proteome</keyword>
<comment type="caution">
    <text evidence="10">The sequence shown here is derived from an EMBL/GenBank/DDBJ whole genome shotgun (WGS) entry which is preliminary data.</text>
</comment>
<evidence type="ECO:0000259" key="8">
    <source>
        <dbReference type="Pfam" id="PF01794"/>
    </source>
</evidence>
<feature type="transmembrane region" description="Helical" evidence="7">
    <location>
        <begin position="366"/>
        <end position="387"/>
    </location>
</feature>
<dbReference type="EMBL" id="CAUYUJ010016684">
    <property type="protein sequence ID" value="CAK0867818.1"/>
    <property type="molecule type" value="Genomic_DNA"/>
</dbReference>
<evidence type="ECO:0000313" key="10">
    <source>
        <dbReference type="EMBL" id="CAK0867818.1"/>
    </source>
</evidence>
<name>A0ABN9V571_9DINO</name>
<evidence type="ECO:0000256" key="1">
    <source>
        <dbReference type="ARBA" id="ARBA00004141"/>
    </source>
</evidence>
<feature type="transmembrane region" description="Helical" evidence="7">
    <location>
        <begin position="515"/>
        <end position="535"/>
    </location>
</feature>
<feature type="compositionally biased region" description="Basic and acidic residues" evidence="6">
    <location>
        <begin position="859"/>
        <end position="872"/>
    </location>
</feature>
<gene>
    <name evidence="10" type="ORF">PCOR1329_LOCUS54668</name>
</gene>
<keyword evidence="2 7" id="KW-0812">Transmembrane</keyword>
<dbReference type="PANTHER" id="PTHR11972">
    <property type="entry name" value="NADPH OXIDASE"/>
    <property type="match status" value="1"/>
</dbReference>
<evidence type="ECO:0000256" key="4">
    <source>
        <dbReference type="ARBA" id="ARBA00023002"/>
    </source>
</evidence>
<feature type="transmembrane region" description="Helical" evidence="7">
    <location>
        <begin position="303"/>
        <end position="327"/>
    </location>
</feature>
<evidence type="ECO:0000256" key="2">
    <source>
        <dbReference type="ARBA" id="ARBA00022692"/>
    </source>
</evidence>
<feature type="transmembrane region" description="Helical" evidence="7">
    <location>
        <begin position="438"/>
        <end position="457"/>
    </location>
</feature>
<protein>
    <recommendedName>
        <fullName evidence="12">FAD-binding FR-type domain-containing protein</fullName>
    </recommendedName>
</protein>
<dbReference type="Proteomes" id="UP001189429">
    <property type="component" value="Unassembled WGS sequence"/>
</dbReference>
<evidence type="ECO:0000256" key="6">
    <source>
        <dbReference type="SAM" id="MobiDB-lite"/>
    </source>
</evidence>
<dbReference type="InterPro" id="IPR013130">
    <property type="entry name" value="Fe3_Rdtase_TM_dom"/>
</dbReference>
<reference evidence="10" key="1">
    <citation type="submission" date="2023-10" db="EMBL/GenBank/DDBJ databases">
        <authorList>
            <person name="Chen Y."/>
            <person name="Shah S."/>
            <person name="Dougan E. K."/>
            <person name="Thang M."/>
            <person name="Chan C."/>
        </authorList>
    </citation>
    <scope>NUCLEOTIDE SEQUENCE [LARGE SCALE GENOMIC DNA]</scope>
</reference>
<feature type="domain" description="FAD-binding 8" evidence="9">
    <location>
        <begin position="695"/>
        <end position="782"/>
    </location>
</feature>
<dbReference type="InterPro" id="IPR013112">
    <property type="entry name" value="FAD-bd_8"/>
</dbReference>
<keyword evidence="3 7" id="KW-1133">Transmembrane helix</keyword>